<accession>A0AAJ7ISZ9</accession>
<feature type="transmembrane region" description="Helical" evidence="2">
    <location>
        <begin position="113"/>
        <end position="131"/>
    </location>
</feature>
<name>A0AAJ7ISZ9_9HYME</name>
<keyword evidence="2" id="KW-0812">Transmembrane</keyword>
<keyword evidence="2" id="KW-0472">Membrane</keyword>
<dbReference type="RefSeq" id="XP_017875927.2">
    <property type="nucleotide sequence ID" value="XM_018020438.2"/>
</dbReference>
<evidence type="ECO:0000313" key="3">
    <source>
        <dbReference type="Proteomes" id="UP000694925"/>
    </source>
</evidence>
<protein>
    <submittedName>
        <fullName evidence="4">Uncharacterized protein LOC108622515</fullName>
    </submittedName>
</protein>
<evidence type="ECO:0000256" key="1">
    <source>
        <dbReference type="SAM" id="MobiDB-lite"/>
    </source>
</evidence>
<feature type="region of interest" description="Disordered" evidence="1">
    <location>
        <begin position="1"/>
        <end position="21"/>
    </location>
</feature>
<dbReference type="KEGG" id="ccal:108622515"/>
<proteinExistence type="predicted"/>
<gene>
    <name evidence="4" type="primary">LOC108622515</name>
</gene>
<dbReference type="Proteomes" id="UP000694925">
    <property type="component" value="Unplaced"/>
</dbReference>
<keyword evidence="3" id="KW-1185">Reference proteome</keyword>
<reference evidence="4" key="1">
    <citation type="submission" date="2025-08" db="UniProtKB">
        <authorList>
            <consortium name="RefSeq"/>
        </authorList>
    </citation>
    <scope>IDENTIFICATION</scope>
    <source>
        <tissue evidence="4">Whole body</tissue>
    </source>
</reference>
<keyword evidence="2" id="KW-1133">Transmembrane helix</keyword>
<sequence length="136" mass="14933">MNERNCSPSRQREVNVGSVKSGGSTVQINLGYGPATFEDSRRASSSVSQFSGDESRRLFTSSTKVPENTMENRNLGVITYGSVVFQLKDANLEATNICDFVLRALKVVCRTRVVIVCLICLSAVPFLMLIYDTGLE</sequence>
<evidence type="ECO:0000313" key="4">
    <source>
        <dbReference type="RefSeq" id="XP_017875927.2"/>
    </source>
</evidence>
<evidence type="ECO:0000256" key="2">
    <source>
        <dbReference type="SAM" id="Phobius"/>
    </source>
</evidence>
<organism evidence="3 4">
    <name type="scientific">Ceratina calcarata</name>
    <dbReference type="NCBI Taxonomy" id="156304"/>
    <lineage>
        <taxon>Eukaryota</taxon>
        <taxon>Metazoa</taxon>
        <taxon>Ecdysozoa</taxon>
        <taxon>Arthropoda</taxon>
        <taxon>Hexapoda</taxon>
        <taxon>Insecta</taxon>
        <taxon>Pterygota</taxon>
        <taxon>Neoptera</taxon>
        <taxon>Endopterygota</taxon>
        <taxon>Hymenoptera</taxon>
        <taxon>Apocrita</taxon>
        <taxon>Aculeata</taxon>
        <taxon>Apoidea</taxon>
        <taxon>Anthophila</taxon>
        <taxon>Apidae</taxon>
        <taxon>Ceratina</taxon>
        <taxon>Zadontomerus</taxon>
    </lineage>
</organism>
<dbReference type="AlphaFoldDB" id="A0AAJ7ISZ9"/>
<dbReference type="GeneID" id="108622515"/>